<sequence length="263" mass="29025">MNSLRDVERNLKSKNVTLPGKVSAQNTLNSLHDVTRNLKAANRTQPGKNSAQATINSTQGKTASITASNNTSSGVASAQNTLNTIPDKKTTVWDFVANIPNSIKKILHLKTGTPYHPGGLAMVNDQKGPTYKELVTLPNGVSFVPQGRDVVLPLPKGSKVLKASQTAKLIPKYESGTRVPTNAKFLRDIRQTSQIIEVRQKQVFTNEGNKEQLNSIIQLLERLVDKKTDTINLYGKERNMTARESQKMMDEFLRQAAQSFLNN</sequence>
<dbReference type="RefSeq" id="WP_177180208.1">
    <property type="nucleotide sequence ID" value="NZ_FOTJ01000025.1"/>
</dbReference>
<name>A0A1I4J0W9_9LACT</name>
<evidence type="ECO:0000313" key="2">
    <source>
        <dbReference type="EMBL" id="SFL60214.1"/>
    </source>
</evidence>
<dbReference type="Proteomes" id="UP000181969">
    <property type="component" value="Unassembled WGS sequence"/>
</dbReference>
<feature type="compositionally biased region" description="Low complexity" evidence="1">
    <location>
        <begin position="62"/>
        <end position="73"/>
    </location>
</feature>
<protein>
    <submittedName>
        <fullName evidence="2">Uncharacterized protein</fullName>
    </submittedName>
</protein>
<evidence type="ECO:0000313" key="3">
    <source>
        <dbReference type="Proteomes" id="UP000181969"/>
    </source>
</evidence>
<reference evidence="2 3" key="1">
    <citation type="submission" date="2016-10" db="EMBL/GenBank/DDBJ databases">
        <authorList>
            <person name="de Groot N.N."/>
        </authorList>
    </citation>
    <scope>NUCLEOTIDE SEQUENCE [LARGE SCALE GENOMIC DNA]</scope>
    <source>
        <strain evidence="2 3">M79</strain>
    </source>
</reference>
<dbReference type="AlphaFoldDB" id="A0A1I4J0W9"/>
<dbReference type="EMBL" id="FOTJ01000025">
    <property type="protein sequence ID" value="SFL60214.1"/>
    <property type="molecule type" value="Genomic_DNA"/>
</dbReference>
<feature type="compositionally biased region" description="Polar residues" evidence="1">
    <location>
        <begin position="42"/>
        <end position="61"/>
    </location>
</feature>
<proteinExistence type="predicted"/>
<accession>A0A1I4J0W9</accession>
<organism evidence="2 3">
    <name type="scientific">Lactococcus garvieae</name>
    <dbReference type="NCBI Taxonomy" id="1363"/>
    <lineage>
        <taxon>Bacteria</taxon>
        <taxon>Bacillati</taxon>
        <taxon>Bacillota</taxon>
        <taxon>Bacilli</taxon>
        <taxon>Lactobacillales</taxon>
        <taxon>Streptococcaceae</taxon>
        <taxon>Lactococcus</taxon>
    </lineage>
</organism>
<evidence type="ECO:0000256" key="1">
    <source>
        <dbReference type="SAM" id="MobiDB-lite"/>
    </source>
</evidence>
<gene>
    <name evidence="2" type="ORF">SAMN05216438_1258</name>
</gene>
<feature type="region of interest" description="Disordered" evidence="1">
    <location>
        <begin position="42"/>
        <end position="74"/>
    </location>
</feature>